<proteinExistence type="predicted"/>
<name>A0A172XD95_BORTU</name>
<protein>
    <recommendedName>
        <fullName evidence="3">Variable large protein</fullName>
    </recommendedName>
</protein>
<evidence type="ECO:0008006" key="3">
    <source>
        <dbReference type="Google" id="ProtNLM"/>
    </source>
</evidence>
<dbReference type="Proteomes" id="UP000264231">
    <property type="component" value="Plasmid lp31"/>
</dbReference>
<keyword evidence="1" id="KW-0614">Plasmid</keyword>
<dbReference type="EMBL" id="CP015633">
    <property type="protein sequence ID" value="ANF34529.1"/>
    <property type="molecule type" value="Genomic_DNA"/>
</dbReference>
<evidence type="ECO:0000313" key="1">
    <source>
        <dbReference type="EMBL" id="ANF34529.1"/>
    </source>
</evidence>
<dbReference type="AlphaFoldDB" id="A0A172XD95"/>
<geneLocation type="plasmid" evidence="1 2">
    <name>lp31</name>
</geneLocation>
<gene>
    <name evidence="1" type="ORF">A7978_05680</name>
</gene>
<accession>A0A172XD95</accession>
<reference evidence="1 2" key="1">
    <citation type="submission" date="2016-05" db="EMBL/GenBank/DDBJ databases">
        <title>Chromosome and linear plasmid sequence of a 2015 human isolate of tick-borne relapsing fever spirochete, Borrelia turicatae.</title>
        <authorList>
            <person name="Kingry L.C."/>
            <person name="Dhwani B."/>
            <person name="Replogle A."/>
            <person name="Sexton C."/>
            <person name="Rowe L."/>
            <person name="Stermole B.M."/>
            <person name="Christensen A.M."/>
            <person name="Schriefer M.E."/>
        </authorList>
    </citation>
    <scope>NUCLEOTIDE SEQUENCE [LARGE SCALE GENOMIC DNA]</scope>
    <source>
        <strain evidence="1 2">BTE5EL</strain>
        <plasmid evidence="1 2">lp31</plasmid>
    </source>
</reference>
<evidence type="ECO:0000313" key="2">
    <source>
        <dbReference type="Proteomes" id="UP000264231"/>
    </source>
</evidence>
<organism evidence="1 2">
    <name type="scientific">Borrelia turicatae</name>
    <dbReference type="NCBI Taxonomy" id="142"/>
    <lineage>
        <taxon>Bacteria</taxon>
        <taxon>Pseudomonadati</taxon>
        <taxon>Spirochaetota</taxon>
        <taxon>Spirochaetia</taxon>
        <taxon>Spirochaetales</taxon>
        <taxon>Borreliaceae</taxon>
        <taxon>Borrelia</taxon>
    </lineage>
</organism>
<sequence>MLGCQGTAVANASASASAVLGGHNNASAGDANKLATEVSKADPWTMIDKIKNATATDTL</sequence>
<dbReference type="SUPFAM" id="SSF74748">
    <property type="entry name" value="Variable surface antigen VlsE"/>
    <property type="match status" value="1"/>
</dbReference>